<comment type="caution">
    <text evidence="1">The sequence shown here is derived from an EMBL/GenBank/DDBJ whole genome shotgun (WGS) entry which is preliminary data.</text>
</comment>
<evidence type="ECO:0000313" key="1">
    <source>
        <dbReference type="EMBL" id="KAJ2990851.1"/>
    </source>
</evidence>
<dbReference type="EMBL" id="JAPDGR010000376">
    <property type="protein sequence ID" value="KAJ2990851.1"/>
    <property type="molecule type" value="Genomic_DNA"/>
</dbReference>
<name>A0ACC1PFN8_9PEZI</name>
<accession>A0ACC1PFN8</accession>
<keyword evidence="2" id="KW-1185">Reference proteome</keyword>
<reference evidence="1" key="1">
    <citation type="submission" date="2022-10" db="EMBL/GenBank/DDBJ databases">
        <title>Genome Sequence of Xylaria curta.</title>
        <authorList>
            <person name="Buettner E."/>
        </authorList>
    </citation>
    <scope>NUCLEOTIDE SEQUENCE</scope>
    <source>
        <strain evidence="1">Babe10</strain>
    </source>
</reference>
<sequence length="1809" mass="201490">MAWTLDVTQAKHDIPTPDDPIQPQPSRFPSADNLAKVPGRLDCNTQPSRACRGETKNREQRIRYAIPLYYVYVRVFKLRLARGPWPTFGHAVSRLNPSLGLSGPDAAPTSNQRDSRPPARRLSGSRPQREQQGASSSSVPRQILGRRRRNSGRDSNATTSESLTSEPLALGSTSSESPRRKRRRAEVTMLTDADGSGTTNGRSRAHANVPESYFGHDREEVTRIVMQALTDMGYQAAAQSVSQASGYMLESPTVASFRTAIIEGDWIEAEALLDGAVLSSETSNNDSNGLVLASGADRNVMKFWIRQQKYLELLEQKEHSQALMSKEELHSKASWDGANGRSRHTLLSELSKCISPSVMLPEHRLAHLLHQVKESQVTGCNWHSSAAPPSLYSDHNCDRLDFPTETVLELDDHAGEVWQVAFSHDGNKMASCGSDKQVIIWEVPTFKILCSLTEHDEGVGNVAWSWDDSMLVTCCRDRYARLWNATTGQCLQVLYRFAEPVSSCVWSPDNESFITGSLDKVGSLVQWDLNGVKIHDWRGPQRVEELALSPDGRWLVAMDCEKHIHVYNFQTKEFEYKLDLKARLTSISISQTSRHLLVNQTNGFAQLIDLVHRAPVQHYTGHVGGEFVIRASLGGAHEMFVISGSEDGFVNIWNKSSGQCVQRLAAHNPRCNAVSWCPTNPQIFASCGDDGKIKMFGSVNECAGRTDLEIYQNNQAFTWEDDDLKFDHTKLVLKSKNEEYFYATTPDRLAPNHEVDLSKLKLIPIPMNDIWPPFAASFTQAPEPLSDLHYVKTPSLLLYGDTEEASRDIRAQVLNEIAACEVLMKYPHPNVATYFGCVAKDGRVSGLCFTKYPRTLPERMRMPIPFDVHHCQQAIREAVEHMHRHGLIHNDLNPANIMIDDNDNPVIIDFDSCKPEGAELGVKAGTHGWTRDDSKYAVRENDLLVNKLQDVFATVGVNNPIDLPQIVVVGSQSSGKSSVLENIVGRDFLPRGSGIVTRRPLVLQLINRPASSQPNGAHEDIANSSDKAANADEWGEFLHIPGQKFYDFNKIRDEISRETEAKVGRNAGISPAPINLRVYSPNVLTLTLVDLPGLTKVPVGDQPRDIERQIKDMVLKYIQKSNAIILAVTSANIDLANSDGLKLAREVDPEGQRTIGVLTKVDLMDEGTDVVDILAGRIIPLRLGYVPVVNRGQRDIDNKKPISQSLEAEKAFFDNHRAYRNKSSYCGTPYLARKLNMILMMHIKQTLPDIKARISSSLQKYSAELESLGPSMLGNSANVVLNIITEFTKEWQSVLDGNNGELSSSELSGGARISFVFHELYSNGVKAVDPFDVNKDVDIRTILYNSSGSSPALFVGTAAFEVIVKKEIRRLEDPSLKCVSLVYDELVRILNQLLSKQLYRRYPALKEKLHNTVITFFKKSMDPTNKLVRDLVSMEACYINTGHPDFLNGHRAMAMVNERYNSKPVQVDPKTGKPLPASATPARAASPSLDTNLDNNSGFFGSFFAAKNKKKAAAMEAPPPMLKASGTLSERENIEVEVIKLLISSYFNIVKRTMIDMVPKAIMLNLVQYTKDEMQKELLEGMYRGDNPDELLKESDYTIRRRKECQQMVESLGKASEIVGQLRPRLQHQAALLHGKIPTPGEPKPLPQRLLAALAAVRRQNIRGVYDVHTNTVQYPAVMQPTHARIEQVTDSSSPTGANDNPRFPALDPRIPRNFTVIDTYMETPSTGIASAVYEKREVPAFLADFQGLGAVSSDILDELPPECRHAFDKALAKEKAWKRTWGTEQATTHRRDPIIDAAIVPYSKVQVQ</sequence>
<dbReference type="Proteomes" id="UP001143856">
    <property type="component" value="Unassembled WGS sequence"/>
</dbReference>
<evidence type="ECO:0000313" key="2">
    <source>
        <dbReference type="Proteomes" id="UP001143856"/>
    </source>
</evidence>
<organism evidence="1 2">
    <name type="scientific">Xylaria curta</name>
    <dbReference type="NCBI Taxonomy" id="42375"/>
    <lineage>
        <taxon>Eukaryota</taxon>
        <taxon>Fungi</taxon>
        <taxon>Dikarya</taxon>
        <taxon>Ascomycota</taxon>
        <taxon>Pezizomycotina</taxon>
        <taxon>Sordariomycetes</taxon>
        <taxon>Xylariomycetidae</taxon>
        <taxon>Xylariales</taxon>
        <taxon>Xylariaceae</taxon>
        <taxon>Xylaria</taxon>
    </lineage>
</organism>
<gene>
    <name evidence="1" type="ORF">NUW58_g2752</name>
</gene>
<proteinExistence type="predicted"/>
<protein>
    <submittedName>
        <fullName evidence="1">Uncharacterized protein</fullName>
    </submittedName>
</protein>